<dbReference type="SUPFAM" id="SSF51045">
    <property type="entry name" value="WW domain"/>
    <property type="match status" value="1"/>
</dbReference>
<dbReference type="SMART" id="SM00317">
    <property type="entry name" value="SET"/>
    <property type="match status" value="1"/>
</dbReference>
<dbReference type="EMBL" id="JAVRJZ010000004">
    <property type="protein sequence ID" value="KAK2723485.1"/>
    <property type="molecule type" value="Genomic_DNA"/>
</dbReference>
<feature type="region of interest" description="Disordered" evidence="12">
    <location>
        <begin position="1319"/>
        <end position="1358"/>
    </location>
</feature>
<evidence type="ECO:0000313" key="18">
    <source>
        <dbReference type="Proteomes" id="UP001187531"/>
    </source>
</evidence>
<feature type="region of interest" description="Disordered" evidence="12">
    <location>
        <begin position="375"/>
        <end position="406"/>
    </location>
</feature>
<gene>
    <name evidence="17" type="ORF">QYM36_001972</name>
</gene>
<dbReference type="PROSITE" id="PS50280">
    <property type="entry name" value="SET"/>
    <property type="match status" value="1"/>
</dbReference>
<keyword evidence="6" id="KW-0808">Transferase</keyword>
<evidence type="ECO:0000256" key="4">
    <source>
        <dbReference type="ARBA" id="ARBA00022454"/>
    </source>
</evidence>
<feature type="compositionally biased region" description="Basic and acidic residues" evidence="12">
    <location>
        <begin position="328"/>
        <end position="338"/>
    </location>
</feature>
<dbReference type="CDD" id="cd19172">
    <property type="entry name" value="SET_SETD2"/>
    <property type="match status" value="1"/>
</dbReference>
<keyword evidence="10" id="KW-0539">Nucleus</keyword>
<dbReference type="PANTHER" id="PTHR46711:SF1">
    <property type="entry name" value="HISTONE-LYSINE N-METHYLTRANSFERASE SETD2"/>
    <property type="match status" value="1"/>
</dbReference>
<dbReference type="Pfam" id="PF17907">
    <property type="entry name" value="AWS"/>
    <property type="match status" value="1"/>
</dbReference>
<feature type="region of interest" description="Disordered" evidence="12">
    <location>
        <begin position="275"/>
        <end position="362"/>
    </location>
</feature>
<dbReference type="InterPro" id="IPR001202">
    <property type="entry name" value="WW_dom"/>
</dbReference>
<dbReference type="GO" id="GO:0032259">
    <property type="term" value="P:methylation"/>
    <property type="evidence" value="ECO:0007669"/>
    <property type="project" value="UniProtKB-KW"/>
</dbReference>
<keyword evidence="4" id="KW-0158">Chromosome</keyword>
<feature type="region of interest" description="Disordered" evidence="12">
    <location>
        <begin position="476"/>
        <end position="523"/>
    </location>
</feature>
<dbReference type="InterPro" id="IPR001214">
    <property type="entry name" value="SET_dom"/>
</dbReference>
<dbReference type="InterPro" id="IPR044437">
    <property type="entry name" value="SETD2/Set2_SET"/>
</dbReference>
<feature type="compositionally biased region" description="Basic and acidic residues" evidence="12">
    <location>
        <begin position="1468"/>
        <end position="1493"/>
    </location>
</feature>
<organism evidence="17 18">
    <name type="scientific">Artemia franciscana</name>
    <name type="common">Brine shrimp</name>
    <name type="synonym">Artemia sanfranciscana</name>
    <dbReference type="NCBI Taxonomy" id="6661"/>
    <lineage>
        <taxon>Eukaryota</taxon>
        <taxon>Metazoa</taxon>
        <taxon>Ecdysozoa</taxon>
        <taxon>Arthropoda</taxon>
        <taxon>Crustacea</taxon>
        <taxon>Branchiopoda</taxon>
        <taxon>Anostraca</taxon>
        <taxon>Artemiidae</taxon>
        <taxon>Artemia</taxon>
    </lineage>
</organism>
<dbReference type="GO" id="GO:0006355">
    <property type="term" value="P:regulation of DNA-templated transcription"/>
    <property type="evidence" value="ECO:0007669"/>
    <property type="project" value="InterPro"/>
</dbReference>
<dbReference type="PROSITE" id="PS50020">
    <property type="entry name" value="WW_DOMAIN_2"/>
    <property type="match status" value="1"/>
</dbReference>
<feature type="compositionally biased region" description="Basic and acidic residues" evidence="12">
    <location>
        <begin position="1528"/>
        <end position="1540"/>
    </location>
</feature>
<feature type="compositionally biased region" description="Acidic residues" evidence="12">
    <location>
        <begin position="1324"/>
        <end position="1345"/>
    </location>
</feature>
<dbReference type="InterPro" id="IPR042294">
    <property type="entry name" value="SETD2_animal"/>
</dbReference>
<dbReference type="GO" id="GO:0005694">
    <property type="term" value="C:chromosome"/>
    <property type="evidence" value="ECO:0007669"/>
    <property type="project" value="UniProtKB-SubCell"/>
</dbReference>
<proteinExistence type="predicted"/>
<feature type="region of interest" description="Disordered" evidence="12">
    <location>
        <begin position="1"/>
        <end position="111"/>
    </location>
</feature>
<keyword evidence="5" id="KW-0489">Methyltransferase</keyword>
<dbReference type="Gene3D" id="2.20.70.10">
    <property type="match status" value="1"/>
</dbReference>
<accession>A0AA88I7W8</accession>
<dbReference type="CDD" id="cd00201">
    <property type="entry name" value="WW"/>
    <property type="match status" value="1"/>
</dbReference>
<name>A0AA88I7W8_ARTSF</name>
<feature type="compositionally biased region" description="Basic and acidic residues" evidence="12">
    <location>
        <begin position="58"/>
        <end position="81"/>
    </location>
</feature>
<dbReference type="InterPro" id="IPR013257">
    <property type="entry name" value="SRI"/>
</dbReference>
<keyword evidence="9" id="KW-0804">Transcription</keyword>
<keyword evidence="11" id="KW-0175">Coiled coil</keyword>
<dbReference type="SMART" id="SM00456">
    <property type="entry name" value="WW"/>
    <property type="match status" value="1"/>
</dbReference>
<feature type="region of interest" description="Disordered" evidence="12">
    <location>
        <begin position="153"/>
        <end position="172"/>
    </location>
</feature>
<keyword evidence="8" id="KW-0805">Transcription regulation</keyword>
<dbReference type="InterPro" id="IPR003616">
    <property type="entry name" value="Post-SET_dom"/>
</dbReference>
<evidence type="ECO:0000259" key="13">
    <source>
        <dbReference type="PROSITE" id="PS50020"/>
    </source>
</evidence>
<keyword evidence="18" id="KW-1185">Reference proteome</keyword>
<comment type="caution">
    <text evidence="17">The sequence shown here is derived from an EMBL/GenBank/DDBJ whole genome shotgun (WGS) entry which is preliminary data.</text>
</comment>
<feature type="compositionally biased region" description="Basic residues" evidence="12">
    <location>
        <begin position="339"/>
        <end position="348"/>
    </location>
</feature>
<evidence type="ECO:0000256" key="6">
    <source>
        <dbReference type="ARBA" id="ARBA00022679"/>
    </source>
</evidence>
<dbReference type="Proteomes" id="UP001187531">
    <property type="component" value="Unassembled WGS sequence"/>
</dbReference>
<feature type="domain" description="Post-SET" evidence="15">
    <location>
        <begin position="738"/>
        <end position="754"/>
    </location>
</feature>
<evidence type="ECO:0000313" key="17">
    <source>
        <dbReference type="EMBL" id="KAK2723485.1"/>
    </source>
</evidence>
<dbReference type="SMART" id="SM00570">
    <property type="entry name" value="AWS"/>
    <property type="match status" value="1"/>
</dbReference>
<dbReference type="Pfam" id="PF00397">
    <property type="entry name" value="WW"/>
    <property type="match status" value="1"/>
</dbReference>
<feature type="coiled-coil region" evidence="11">
    <location>
        <begin position="1098"/>
        <end position="1125"/>
    </location>
</feature>
<feature type="region of interest" description="Disordered" evidence="12">
    <location>
        <begin position="1418"/>
        <end position="1441"/>
    </location>
</feature>
<feature type="region of interest" description="Disordered" evidence="12">
    <location>
        <begin position="755"/>
        <end position="784"/>
    </location>
</feature>
<evidence type="ECO:0000256" key="3">
    <source>
        <dbReference type="ARBA" id="ARBA00012178"/>
    </source>
</evidence>
<feature type="compositionally biased region" description="Basic and acidic residues" evidence="12">
    <location>
        <begin position="1547"/>
        <end position="1563"/>
    </location>
</feature>
<dbReference type="PROSITE" id="PS50868">
    <property type="entry name" value="POST_SET"/>
    <property type="match status" value="1"/>
</dbReference>
<dbReference type="Gene3D" id="1.10.1740.100">
    <property type="entry name" value="Set2, Rpb1 interacting domain"/>
    <property type="match status" value="1"/>
</dbReference>
<feature type="compositionally biased region" description="Polar residues" evidence="12">
    <location>
        <begin position="288"/>
        <end position="313"/>
    </location>
</feature>
<dbReference type="InterPro" id="IPR038190">
    <property type="entry name" value="SRI_sf"/>
</dbReference>
<keyword evidence="7" id="KW-0949">S-adenosyl-L-methionine</keyword>
<dbReference type="PANTHER" id="PTHR46711">
    <property type="entry name" value="HISTONE-LYSINE N-METHYLTRANSFERASE SETD2"/>
    <property type="match status" value="1"/>
</dbReference>
<protein>
    <recommendedName>
        <fullName evidence="3">[histone H3]-lysine(36) N-trimethyltransferase</fullName>
        <ecNumber evidence="3">2.1.1.359</ecNumber>
    </recommendedName>
</protein>
<dbReference type="GO" id="GO:0140955">
    <property type="term" value="F:histone H3K36 trimethyltransferase activity"/>
    <property type="evidence" value="ECO:0007669"/>
    <property type="project" value="UniProtKB-EC"/>
</dbReference>
<evidence type="ECO:0000256" key="2">
    <source>
        <dbReference type="ARBA" id="ARBA00004286"/>
    </source>
</evidence>
<dbReference type="Pfam" id="PF00856">
    <property type="entry name" value="SET"/>
    <property type="match status" value="1"/>
</dbReference>
<evidence type="ECO:0000256" key="5">
    <source>
        <dbReference type="ARBA" id="ARBA00022603"/>
    </source>
</evidence>
<dbReference type="InterPro" id="IPR046341">
    <property type="entry name" value="SET_dom_sf"/>
</dbReference>
<dbReference type="PROSITE" id="PS51215">
    <property type="entry name" value="AWS"/>
    <property type="match status" value="1"/>
</dbReference>
<dbReference type="InterPro" id="IPR036020">
    <property type="entry name" value="WW_dom_sf"/>
</dbReference>
<evidence type="ECO:0000256" key="7">
    <source>
        <dbReference type="ARBA" id="ARBA00022691"/>
    </source>
</evidence>
<feature type="region of interest" description="Disordered" evidence="12">
    <location>
        <begin position="203"/>
        <end position="253"/>
    </location>
</feature>
<dbReference type="EC" id="2.1.1.359" evidence="3"/>
<evidence type="ECO:0000259" key="16">
    <source>
        <dbReference type="PROSITE" id="PS51215"/>
    </source>
</evidence>
<evidence type="ECO:0000256" key="8">
    <source>
        <dbReference type="ARBA" id="ARBA00023015"/>
    </source>
</evidence>
<feature type="compositionally biased region" description="Basic and acidic residues" evidence="12">
    <location>
        <begin position="499"/>
        <end position="509"/>
    </location>
</feature>
<feature type="domain" description="WW" evidence="13">
    <location>
        <begin position="1290"/>
        <end position="1323"/>
    </location>
</feature>
<evidence type="ECO:0000256" key="1">
    <source>
        <dbReference type="ARBA" id="ARBA00004123"/>
    </source>
</evidence>
<sequence length="1722" mass="197569">MSKKKQKDISSSLKPGKAKVETNNGPNSDTREGSISPEFVFRPVQRTYFRRSRSKSVGRSDSEGGKSESEARSDVEDDRKPSQSPGPFTNDGVFHGFATAEGPEKDSINNKYGRSVSSLIESFNQNAEAADSEIQKVKRSVFIVKELSPVKPSVVSAEERSSAKPLVHSVQEQMPTKHSAFIIREQSPTKPSVFISNELSPVKPSSSVVHKQTSVNCEGLETKNEYEVDDINPVQTETVESSTKEPKSPEGILIENIDQKIETAADLVEFTKFSADQTNKITDHTSDVAKSSTVEAMDTSDQLQEFSSNSENGNGDYESATPAAETESDAKVDSSEVKVKKRGRKKKSLSVLEKGEAPPVPLRRTSRVIRKTRKALAEHDSFSGKKALKSSPKMSKQRSKSDTDLLGMAAEDNDSVPLARSIYRTGSKCQTTVSNDEMESASKNNIDLEKQVTTGMNSLTMEESQDMEVAAFEEMAKPGLSRSAPTTPLPRRVKSRSRRSSEQEQKYTSDSDTTPLESPKAVFERVPLTVEEKNELDKRLSEFEQIEGNVFLTRKSTSKERMHCDCTLTKEEIAFGEKGCLEDCLNRLLMIECGPDCSLKSNCMNKYFQERKNANIEVFKTDRKGFGLRAVEDTPPGTFIMEYVGEVINLKQFEKRKKQYAKDSTTHYYFMALKNDTIIDATSRGNISRFINHSCYPNCETQKWTVNGELRIGFFTKAEINAGEELTFDYQYERYGKEAQKCYCESTNCRGWIGEVPSDEEEEEEEEESFSSEDDDLPLRPPKPKEEALIQPVEEIAAEEPVAVSTETKVVEKIEVDKVEEVIAKIEESFEEKPVKIIELPQEVGLRKKKRKTRLARLFKEDDDLDVQISKLLESGLKNKTQTLTFCRLMVRAEKTESRRSLLSLLSEERSDPACRRLLLDYHGLRLLGGWLSDPATTDEMKLEILQAIETLPIPNKTLIIESKVFSIVEKWSQGHDSSPQRKDEDASEDNNEALETETMKVIRELSKQLLESWSSLKEVFRIPKKERIEAMKEHEREADRNEQIEQRCWPSKKFHESRNDRWSFHDRLDREHRKREHFSPDWKRKEITDSLSKDERRQRFMLQVQQEEEEIKRKKVREELAKNHEAQCFALGLDPKDVPLFLDPTTGEPLVQPPPPPEPGVDPSSLTYYIDPLTGQWTVYMPEHMHLPPGYDPSTIGRFSYDTDTGMMIESHTGYQLDPTQPLGIAEFLMANYPVKNMDYDPDEGNYPSGTLIFNLETGEMHIVNENKPFIKEEKNTFSLSENAMTLEEKLPPKWASAVDSQGRTYYYHIRDRVPQWNKPECQFDEESETEESETDTDDDESMDIELPSGRNILTPPMETHTTHEKLAQRERRRGLLVQEHLISPRDENEPRNPYLNKESAQAYRRHMMKEKIVKRPGEVDTGKDPEKARERIRKEKEKLKAKYKATLKKLSYKEKKLKERKMRQKIKQEEMAKRRAMQSEELRKRIKEKLESSVYGTAEQSKLDDKEEIEPSVDNEMSELSNPVEVKVDNSESVKIEETEIISETPKEELVEETKEVNISTEETKDVPEIVQEEKPEPELSDVKTVDLPVVEDTSENTQPIKEETELQKHKKERLDFENEKGKRIKEEFRKNISNLVISTLNPFMRSDAKYARITSSDDFKHLARKFTHFVMQKELKHCRTVDDYVCSDLVKQKAKDFIRKYMKKFGPVYKKGLDEDLKI</sequence>
<reference evidence="17" key="1">
    <citation type="submission" date="2023-07" db="EMBL/GenBank/DDBJ databases">
        <title>Chromosome-level genome assembly of Artemia franciscana.</title>
        <authorList>
            <person name="Jo E."/>
        </authorList>
    </citation>
    <scope>NUCLEOTIDE SEQUENCE</scope>
    <source>
        <tissue evidence="17">Whole body</tissue>
    </source>
</reference>
<dbReference type="GO" id="GO:0005634">
    <property type="term" value="C:nucleus"/>
    <property type="evidence" value="ECO:0007669"/>
    <property type="project" value="UniProtKB-SubCell"/>
</dbReference>
<evidence type="ECO:0000256" key="9">
    <source>
        <dbReference type="ARBA" id="ARBA00023163"/>
    </source>
</evidence>
<feature type="region of interest" description="Disordered" evidence="12">
    <location>
        <begin position="1456"/>
        <end position="1563"/>
    </location>
</feature>
<dbReference type="Pfam" id="PF08236">
    <property type="entry name" value="SRI"/>
    <property type="match status" value="1"/>
</dbReference>
<dbReference type="InterPro" id="IPR006560">
    <property type="entry name" value="AWS_dom"/>
</dbReference>
<feature type="domain" description="AWS" evidence="16">
    <location>
        <begin position="559"/>
        <end position="612"/>
    </location>
</feature>
<feature type="domain" description="SET" evidence="14">
    <location>
        <begin position="614"/>
        <end position="731"/>
    </location>
</feature>
<feature type="compositionally biased region" description="Acidic residues" evidence="12">
    <location>
        <begin position="757"/>
        <end position="776"/>
    </location>
</feature>
<dbReference type="SUPFAM" id="SSF82199">
    <property type="entry name" value="SET domain"/>
    <property type="match status" value="1"/>
</dbReference>
<evidence type="ECO:0000256" key="10">
    <source>
        <dbReference type="ARBA" id="ARBA00023242"/>
    </source>
</evidence>
<evidence type="ECO:0000256" key="11">
    <source>
        <dbReference type="SAM" id="Coils"/>
    </source>
</evidence>
<evidence type="ECO:0000259" key="15">
    <source>
        <dbReference type="PROSITE" id="PS50868"/>
    </source>
</evidence>
<comment type="subcellular location">
    <subcellularLocation>
        <location evidence="2">Chromosome</location>
    </subcellularLocation>
    <subcellularLocation>
        <location evidence="1">Nucleus</location>
    </subcellularLocation>
</comment>
<dbReference type="Gene3D" id="2.170.270.10">
    <property type="entry name" value="SET domain"/>
    <property type="match status" value="1"/>
</dbReference>
<evidence type="ECO:0000256" key="12">
    <source>
        <dbReference type="SAM" id="MobiDB-lite"/>
    </source>
</evidence>
<evidence type="ECO:0000259" key="14">
    <source>
        <dbReference type="PROSITE" id="PS50280"/>
    </source>
</evidence>
<dbReference type="SMART" id="SM00508">
    <property type="entry name" value="PostSET"/>
    <property type="match status" value="1"/>
</dbReference>
<feature type="compositionally biased region" description="Acidic residues" evidence="12">
    <location>
        <begin position="1508"/>
        <end position="1519"/>
    </location>
</feature>